<dbReference type="PANTHER" id="PTHR11380">
    <property type="entry name" value="TRANSCRIPTION INITIATION FACTOR TFIID/SUPT3-RELATED"/>
    <property type="match status" value="1"/>
</dbReference>
<dbReference type="InterPro" id="IPR003195">
    <property type="entry name" value="TFIID_TAF13"/>
</dbReference>
<dbReference type="OrthoDB" id="66982at2759"/>
<keyword evidence="3" id="KW-0010">Activator</keyword>
<proteinExistence type="inferred from homology"/>
<keyword evidence="4" id="KW-0804">Transcription</keyword>
<dbReference type="GO" id="GO:0000124">
    <property type="term" value="C:SAGA complex"/>
    <property type="evidence" value="ECO:0007669"/>
    <property type="project" value="UniProtKB-ARBA"/>
</dbReference>
<dbReference type="SUPFAM" id="SSF47113">
    <property type="entry name" value="Histone-fold"/>
    <property type="match status" value="2"/>
</dbReference>
<dbReference type="EMBL" id="VIGI01000013">
    <property type="protein sequence ID" value="KAB8292389.1"/>
    <property type="molecule type" value="Genomic_DNA"/>
</dbReference>
<sequence length="381" mass="43454">MTWKIGVSATGLSMMFELTSIGVIRRMDGWMDGWICIADRWPGTITPFTSRGCQKETSNLAFEQGKVVNMTDKTAKYKTEIQQMMYVSGETAEASSETTGMIEEIVRQQVIEMLRQCTEQASRRGSRSISTDDLIFLIRHDQAKVSRLRTFLSWKDVRKNVKDSDEKGGDADIGAGDEPVGANAPIPDTAKKNKKAKVGLPWEVPSLYSQEVPEREDEEDEDEEEMNYATLQRLKKADERTKAMTKEEYVTWSEYRQASFTFRKGKRFKEWAGFGVVTDSKPNDDIVDILGFLTFEIVQTLTEEALKIKEQEDLGKEKSGGEQTGKKRKVQGLFDPPSEGRTPVETRHIQEAFRRLQQRPTKQRAMCNFTRGLNRTPLKLF</sequence>
<evidence type="ECO:0000256" key="5">
    <source>
        <dbReference type="ARBA" id="ARBA00023242"/>
    </source>
</evidence>
<dbReference type="Gene3D" id="1.10.20.10">
    <property type="entry name" value="Histone, subunit A"/>
    <property type="match status" value="1"/>
</dbReference>
<evidence type="ECO:0000256" key="3">
    <source>
        <dbReference type="ARBA" id="ARBA00023159"/>
    </source>
</evidence>
<keyword evidence="5" id="KW-0539">Nucleus</keyword>
<evidence type="ECO:0000256" key="4">
    <source>
        <dbReference type="ARBA" id="ARBA00023163"/>
    </source>
</evidence>
<name>A0A5N6JTI5_MONLA</name>
<protein>
    <submittedName>
        <fullName evidence="8">Uncharacterized protein</fullName>
    </submittedName>
</protein>
<organism evidence="8 9">
    <name type="scientific">Monilinia laxa</name>
    <name type="common">Brown rot fungus</name>
    <name type="synonym">Sclerotinia laxa</name>
    <dbReference type="NCBI Taxonomy" id="61186"/>
    <lineage>
        <taxon>Eukaryota</taxon>
        <taxon>Fungi</taxon>
        <taxon>Dikarya</taxon>
        <taxon>Ascomycota</taxon>
        <taxon>Pezizomycotina</taxon>
        <taxon>Leotiomycetes</taxon>
        <taxon>Helotiales</taxon>
        <taxon>Sclerotiniaceae</taxon>
        <taxon>Monilinia</taxon>
    </lineage>
</organism>
<dbReference type="PANTHER" id="PTHR11380:SF16">
    <property type="entry name" value="TRANSCRIPTION INITIATION PROTEIN SPT3 HOMOLOG"/>
    <property type="match status" value="1"/>
</dbReference>
<accession>A0A5N6JTI5</accession>
<dbReference type="FunFam" id="1.10.20.10:FF:000023">
    <property type="entry name" value="transcription initiation protein SPT3 homolog"/>
    <property type="match status" value="1"/>
</dbReference>
<keyword evidence="2" id="KW-0805">Transcription regulation</keyword>
<dbReference type="AlphaFoldDB" id="A0A5N6JTI5"/>
<comment type="subcellular location">
    <subcellularLocation>
        <location evidence="1">Nucleus</location>
    </subcellularLocation>
</comment>
<feature type="region of interest" description="Disordered" evidence="7">
    <location>
        <begin position="162"/>
        <end position="195"/>
    </location>
</feature>
<evidence type="ECO:0000256" key="2">
    <source>
        <dbReference type="ARBA" id="ARBA00023015"/>
    </source>
</evidence>
<comment type="similarity">
    <text evidence="6">Belongs to the SPT3 family.</text>
</comment>
<dbReference type="InterPro" id="IPR009072">
    <property type="entry name" value="Histone-fold"/>
</dbReference>
<comment type="caution">
    <text evidence="8">The sequence shown here is derived from an EMBL/GenBank/DDBJ whole genome shotgun (WGS) entry which is preliminary data.</text>
</comment>
<dbReference type="GO" id="GO:0006357">
    <property type="term" value="P:regulation of transcription by RNA polymerase II"/>
    <property type="evidence" value="ECO:0007669"/>
    <property type="project" value="UniProtKB-ARBA"/>
</dbReference>
<reference evidence="8 9" key="1">
    <citation type="submission" date="2019-06" db="EMBL/GenBank/DDBJ databases">
        <title>Genome Sequence of the Brown Rot Fungal Pathogen Monilinia laxa.</title>
        <authorList>
            <person name="De Miccolis Angelini R.M."/>
            <person name="Landi L."/>
            <person name="Abate D."/>
            <person name="Pollastro S."/>
            <person name="Romanazzi G."/>
            <person name="Faretra F."/>
        </authorList>
    </citation>
    <scope>NUCLEOTIDE SEQUENCE [LARGE SCALE GENOMIC DNA]</scope>
    <source>
        <strain evidence="8 9">Mlax316</strain>
    </source>
</reference>
<evidence type="ECO:0000313" key="9">
    <source>
        <dbReference type="Proteomes" id="UP000326757"/>
    </source>
</evidence>
<feature type="region of interest" description="Disordered" evidence="7">
    <location>
        <begin position="312"/>
        <end position="345"/>
    </location>
</feature>
<evidence type="ECO:0000256" key="1">
    <source>
        <dbReference type="ARBA" id="ARBA00004123"/>
    </source>
</evidence>
<gene>
    <name evidence="8" type="ORF">EYC80_008124</name>
</gene>
<dbReference type="Pfam" id="PF02269">
    <property type="entry name" value="TFIID-18kDa"/>
    <property type="match status" value="1"/>
</dbReference>
<dbReference type="GO" id="GO:0005634">
    <property type="term" value="C:nucleus"/>
    <property type="evidence" value="ECO:0007669"/>
    <property type="project" value="UniProtKB-SubCell"/>
</dbReference>
<dbReference type="CDD" id="cd22926">
    <property type="entry name" value="HFD_SPT3"/>
    <property type="match status" value="1"/>
</dbReference>
<evidence type="ECO:0000256" key="7">
    <source>
        <dbReference type="SAM" id="MobiDB-lite"/>
    </source>
</evidence>
<dbReference type="GO" id="GO:0003712">
    <property type="term" value="F:transcription coregulator activity"/>
    <property type="evidence" value="ECO:0007669"/>
    <property type="project" value="TreeGrafter"/>
</dbReference>
<evidence type="ECO:0000256" key="6">
    <source>
        <dbReference type="ARBA" id="ARBA00061274"/>
    </source>
</evidence>
<keyword evidence="9" id="KW-1185">Reference proteome</keyword>
<dbReference type="Proteomes" id="UP000326757">
    <property type="component" value="Unassembled WGS sequence"/>
</dbReference>
<dbReference type="GO" id="GO:0046982">
    <property type="term" value="F:protein heterodimerization activity"/>
    <property type="evidence" value="ECO:0007669"/>
    <property type="project" value="InterPro"/>
</dbReference>
<evidence type="ECO:0000313" key="8">
    <source>
        <dbReference type="EMBL" id="KAB8292389.1"/>
    </source>
</evidence>
<dbReference type="GO" id="GO:0006366">
    <property type="term" value="P:transcription by RNA polymerase II"/>
    <property type="evidence" value="ECO:0007669"/>
    <property type="project" value="InterPro"/>
</dbReference>